<name>A0A543FJW1_9MICO</name>
<reference evidence="2 3" key="1">
    <citation type="submission" date="2019-06" db="EMBL/GenBank/DDBJ databases">
        <title>Sequencing the genomes of 1000 actinobacteria strains.</title>
        <authorList>
            <person name="Klenk H.-P."/>
        </authorList>
    </citation>
    <scope>NUCLEOTIDE SEQUENCE [LARGE SCALE GENOMIC DNA]</scope>
    <source>
        <strain evidence="2 3">DSM 105492</strain>
    </source>
</reference>
<evidence type="ECO:0000313" key="2">
    <source>
        <dbReference type="EMBL" id="TQM34095.1"/>
    </source>
</evidence>
<dbReference type="Proteomes" id="UP000320235">
    <property type="component" value="Unassembled WGS sequence"/>
</dbReference>
<sequence>MGRMRASDSTGRVTAGNAMIPVGVALTVLSIPLGIELPVKGLSVASLLQVAAVLCLLPASRWFSRNDVLLLAALTVSLPVSFLPLTLITDHEPAWLQIIFFEICFVQLFLFIRASQHYPVRIISRLWVNIAAATAIVVGGYEFLFDRQGYLTLYFDDKSHAAVALTCLAFLVLWVNDSFISMPIAILLYFVSMATASRLVLFAMPFLAIAVLLAYAKSRRRARNALAVYGHHLLLFATPVLTLWLAATSLTDNLASRLSATDQAAAKSTLAHFELIRLAFEVKVSNISFLLFGMGPGGFADAVTTSGIDTNRLAAYDPASYRNVLLGWQPVHSATVSILTEFGIVVSISAIVLVVAIFSALIRRREWTMLLLLISVLIMTTFYSSHNEPFFTAVLCLVAACAFGVDATFPLRQGVEAPVSARDGSLRGRT</sequence>
<feature type="transmembrane region" description="Helical" evidence="1">
    <location>
        <begin position="68"/>
        <end position="88"/>
    </location>
</feature>
<proteinExistence type="predicted"/>
<feature type="transmembrane region" description="Helical" evidence="1">
    <location>
        <begin position="186"/>
        <end position="214"/>
    </location>
</feature>
<feature type="transmembrane region" description="Helical" evidence="1">
    <location>
        <begin position="226"/>
        <end position="247"/>
    </location>
</feature>
<evidence type="ECO:0008006" key="4">
    <source>
        <dbReference type="Google" id="ProtNLM"/>
    </source>
</evidence>
<organism evidence="2 3">
    <name type="scientific">Microbacterium kyungheense</name>
    <dbReference type="NCBI Taxonomy" id="1263636"/>
    <lineage>
        <taxon>Bacteria</taxon>
        <taxon>Bacillati</taxon>
        <taxon>Actinomycetota</taxon>
        <taxon>Actinomycetes</taxon>
        <taxon>Micrococcales</taxon>
        <taxon>Microbacteriaceae</taxon>
        <taxon>Microbacterium</taxon>
    </lineage>
</organism>
<feature type="transmembrane region" description="Helical" evidence="1">
    <location>
        <begin position="367"/>
        <end position="384"/>
    </location>
</feature>
<feature type="transmembrane region" description="Helical" evidence="1">
    <location>
        <begin position="390"/>
        <end position="409"/>
    </location>
</feature>
<accession>A0A543FJW1</accession>
<dbReference type="RefSeq" id="WP_141892597.1">
    <property type="nucleotide sequence ID" value="NZ_BAABLH010000001.1"/>
</dbReference>
<keyword evidence="3" id="KW-1185">Reference proteome</keyword>
<feature type="transmembrane region" description="Helical" evidence="1">
    <location>
        <begin position="12"/>
        <end position="35"/>
    </location>
</feature>
<dbReference type="OrthoDB" id="5188775at2"/>
<keyword evidence="1" id="KW-0812">Transmembrane</keyword>
<keyword evidence="1" id="KW-0472">Membrane</keyword>
<evidence type="ECO:0000256" key="1">
    <source>
        <dbReference type="SAM" id="Phobius"/>
    </source>
</evidence>
<comment type="caution">
    <text evidence="2">The sequence shown here is derived from an EMBL/GenBank/DDBJ whole genome shotgun (WGS) entry which is preliminary data.</text>
</comment>
<feature type="transmembrane region" description="Helical" evidence="1">
    <location>
        <begin position="41"/>
        <end position="59"/>
    </location>
</feature>
<feature type="transmembrane region" description="Helical" evidence="1">
    <location>
        <begin position="342"/>
        <end position="362"/>
    </location>
</feature>
<dbReference type="EMBL" id="VFPE01000001">
    <property type="protein sequence ID" value="TQM34095.1"/>
    <property type="molecule type" value="Genomic_DNA"/>
</dbReference>
<keyword evidence="1" id="KW-1133">Transmembrane helix</keyword>
<feature type="transmembrane region" description="Helical" evidence="1">
    <location>
        <begin position="126"/>
        <end position="145"/>
    </location>
</feature>
<feature type="transmembrane region" description="Helical" evidence="1">
    <location>
        <begin position="94"/>
        <end position="114"/>
    </location>
</feature>
<dbReference type="AlphaFoldDB" id="A0A543FJW1"/>
<protein>
    <recommendedName>
        <fullName evidence="4">O-antigen ligase-like membrane protein</fullName>
    </recommendedName>
</protein>
<gene>
    <name evidence="2" type="ORF">FB391_0382</name>
</gene>
<evidence type="ECO:0000313" key="3">
    <source>
        <dbReference type="Proteomes" id="UP000320235"/>
    </source>
</evidence>